<evidence type="ECO:0000313" key="2">
    <source>
        <dbReference type="Proteomes" id="UP000784294"/>
    </source>
</evidence>
<comment type="caution">
    <text evidence="1">The sequence shown here is derived from an EMBL/GenBank/DDBJ whole genome shotgun (WGS) entry which is preliminary data.</text>
</comment>
<name>A0A448WU15_9PLAT</name>
<dbReference type="AlphaFoldDB" id="A0A448WU15"/>
<sequence length="195" mass="21335">MQLHFLPNICLILDKFTCYRCYFHLQISSREEVFLDLSLPLTDQSPLNPTSSNSTAGLVRRHPDIDSSLILSSAIINRRSEEWDGVSVSCSSLPSSVSQTISDSRNSDIIPTSDLNDNPMHSQDDGASIKGPFSALINPDELSDNVSLVSSSLSLPTANTNASSLTASSITKQRHITSRDHLDSRKGTFSMFFAL</sequence>
<accession>A0A448WU15</accession>
<proteinExistence type="predicted"/>
<reference evidence="1" key="1">
    <citation type="submission" date="2018-11" db="EMBL/GenBank/DDBJ databases">
        <authorList>
            <consortium name="Pathogen Informatics"/>
        </authorList>
    </citation>
    <scope>NUCLEOTIDE SEQUENCE</scope>
</reference>
<organism evidence="1 2">
    <name type="scientific">Protopolystoma xenopodis</name>
    <dbReference type="NCBI Taxonomy" id="117903"/>
    <lineage>
        <taxon>Eukaryota</taxon>
        <taxon>Metazoa</taxon>
        <taxon>Spiralia</taxon>
        <taxon>Lophotrochozoa</taxon>
        <taxon>Platyhelminthes</taxon>
        <taxon>Monogenea</taxon>
        <taxon>Polyopisthocotylea</taxon>
        <taxon>Polystomatidea</taxon>
        <taxon>Polystomatidae</taxon>
        <taxon>Protopolystoma</taxon>
    </lineage>
</organism>
<keyword evidence="2" id="KW-1185">Reference proteome</keyword>
<protein>
    <submittedName>
        <fullName evidence="1">Uncharacterized protein</fullName>
    </submittedName>
</protein>
<dbReference type="Proteomes" id="UP000784294">
    <property type="component" value="Unassembled WGS sequence"/>
</dbReference>
<evidence type="ECO:0000313" key="1">
    <source>
        <dbReference type="EMBL" id="VEL20288.1"/>
    </source>
</evidence>
<gene>
    <name evidence="1" type="ORF">PXEA_LOCUS13728</name>
</gene>
<dbReference type="EMBL" id="CAAALY010045721">
    <property type="protein sequence ID" value="VEL20288.1"/>
    <property type="molecule type" value="Genomic_DNA"/>
</dbReference>